<dbReference type="AlphaFoldDB" id="A0A8H3ILI8"/>
<feature type="domain" description="T6SS Phospholipase effector Tle1-like catalytic" evidence="1">
    <location>
        <begin position="16"/>
        <end position="299"/>
    </location>
</feature>
<dbReference type="OrthoDB" id="3057168at2759"/>
<dbReference type="Proteomes" id="UP000664521">
    <property type="component" value="Unassembled WGS sequence"/>
</dbReference>
<organism evidence="2 3">
    <name type="scientific">Heterodermia speciosa</name>
    <dbReference type="NCBI Taxonomy" id="116794"/>
    <lineage>
        <taxon>Eukaryota</taxon>
        <taxon>Fungi</taxon>
        <taxon>Dikarya</taxon>
        <taxon>Ascomycota</taxon>
        <taxon>Pezizomycotina</taxon>
        <taxon>Lecanoromycetes</taxon>
        <taxon>OSLEUM clade</taxon>
        <taxon>Lecanoromycetidae</taxon>
        <taxon>Caliciales</taxon>
        <taxon>Physciaceae</taxon>
        <taxon>Heterodermia</taxon>
    </lineage>
</organism>
<dbReference type="InterPro" id="IPR029058">
    <property type="entry name" value="AB_hydrolase_fold"/>
</dbReference>
<gene>
    <name evidence="2" type="ORF">HETSPECPRED_008368</name>
</gene>
<dbReference type="SUPFAM" id="SSF53474">
    <property type="entry name" value="alpha/beta-Hydrolases"/>
    <property type="match status" value="1"/>
</dbReference>
<comment type="caution">
    <text evidence="2">The sequence shown here is derived from an EMBL/GenBank/DDBJ whole genome shotgun (WGS) entry which is preliminary data.</text>
</comment>
<evidence type="ECO:0000313" key="3">
    <source>
        <dbReference type="Proteomes" id="UP000664521"/>
    </source>
</evidence>
<name>A0A8H3ILI8_9LECA</name>
<dbReference type="InterPro" id="IPR018712">
    <property type="entry name" value="Tle1-like_cat"/>
</dbReference>
<protein>
    <recommendedName>
        <fullName evidence="1">T6SS Phospholipase effector Tle1-like catalytic domain-containing protein</fullName>
    </recommendedName>
</protein>
<reference evidence="2" key="1">
    <citation type="submission" date="2021-03" db="EMBL/GenBank/DDBJ databases">
        <authorList>
            <person name="Tagirdzhanova G."/>
        </authorList>
    </citation>
    <scope>NUCLEOTIDE SEQUENCE</scope>
</reference>
<evidence type="ECO:0000259" key="1">
    <source>
        <dbReference type="Pfam" id="PF09994"/>
    </source>
</evidence>
<keyword evidence="3" id="KW-1185">Reference proteome</keyword>
<dbReference type="PANTHER" id="PTHR33840:SF1">
    <property type="entry name" value="TLE1 PHOSPHOLIPASE DOMAIN-CONTAINING PROTEIN"/>
    <property type="match status" value="1"/>
</dbReference>
<accession>A0A8H3ILI8</accession>
<sequence>MAVARRNAQPPLAPSKKLIITCDGTWLDSANVRAGELEHPSNVARIGWAIRDEDYDGKPQIVYYQSGVGSQGGLLMRVAGGLTGEGIKENIREAYSFIATNYINGDEIYLLGFSRGAFTARSVGGMIGDLGLLTKAGLPSFGEIFEDYVHRKDSDYRPHYRDKPFPNKPPFKDPEYVRQLVERGLTTLNIPIRAIGVFETVGSLGIPRVPWLERVGLQSSRMKAFQFYDTTINEHVENAFQALCLDEKRAAFSPALWEKHRNNVTNLKQVWFPGVHSNVGGGYPDQEIANITLAWMVSQLEPFIDFDLDTIMKAASNTRQYYRSQGEKPRLWSFGKIYNSTTPVYTIGGSTTRTPGDYFRINRRTGKTSSKPLKNTHEYIHPSVRTRTCLDGPGVEDRGDYDSKAMKGWNVTVDRENVNRKNSTVIWKAPRGEKRANKVLPESILKETEWRMLERCPEMYDYLARDPRGTLGKR</sequence>
<evidence type="ECO:0000313" key="2">
    <source>
        <dbReference type="EMBL" id="CAF9932467.1"/>
    </source>
</evidence>
<dbReference type="EMBL" id="CAJPDS010000063">
    <property type="protein sequence ID" value="CAF9932467.1"/>
    <property type="molecule type" value="Genomic_DNA"/>
</dbReference>
<proteinExistence type="predicted"/>
<dbReference type="PANTHER" id="PTHR33840">
    <property type="match status" value="1"/>
</dbReference>
<dbReference type="Pfam" id="PF09994">
    <property type="entry name" value="T6SS_Tle1-like_cat"/>
    <property type="match status" value="1"/>
</dbReference>